<reference evidence="2" key="1">
    <citation type="submission" date="2020-03" db="EMBL/GenBank/DDBJ databases">
        <authorList>
            <person name="Weist P."/>
        </authorList>
    </citation>
    <scope>NUCLEOTIDE SEQUENCE</scope>
</reference>
<sequence>MLSSRFDGCFDKLCKRAGGGSITAWGIRFDSTSLSCHILVTLILREPEGQLCFALGVFPAALCFCNDPINFLAAFKPHYCSSAGRRLELGSSVRGRRLPLLCWEEARARLLCEEGAPTPLRRGGSRSAPLRRGGSRSAPLRRTAASQTPSIEVARVQYDAGSAPPPTRVKAHPRPVCGPSTAPLVQIPLHVLLAARMTRCPGPDETASHPERRLFTSVCGRSGGAGGGRLCRRAICFHGVGLREQRAAPSEGERGNIQLCDDFSLRSKVVNEHPEVQCQHRGASYKVRRENPVKDPELIKVLQKLRNQKTNQQLSLITRIKSSSSLLMHVHARGDSLQSVSS</sequence>
<evidence type="ECO:0000313" key="2">
    <source>
        <dbReference type="EMBL" id="CAB1438688.1"/>
    </source>
</evidence>
<evidence type="ECO:0000256" key="1">
    <source>
        <dbReference type="SAM" id="MobiDB-lite"/>
    </source>
</evidence>
<comment type="caution">
    <text evidence="2">The sequence shown here is derived from an EMBL/GenBank/DDBJ whole genome shotgun (WGS) entry which is preliminary data.</text>
</comment>
<gene>
    <name evidence="2" type="ORF">PLEPLA_LOCUS26572</name>
</gene>
<proteinExistence type="predicted"/>
<feature type="region of interest" description="Disordered" evidence="1">
    <location>
        <begin position="120"/>
        <end position="147"/>
    </location>
</feature>
<name>A0A9N7YUF0_PLEPL</name>
<accession>A0A9N7YUF0</accession>
<dbReference type="EMBL" id="CADEAL010002190">
    <property type="protein sequence ID" value="CAB1438688.1"/>
    <property type="molecule type" value="Genomic_DNA"/>
</dbReference>
<keyword evidence="3" id="KW-1185">Reference proteome</keyword>
<evidence type="ECO:0000313" key="3">
    <source>
        <dbReference type="Proteomes" id="UP001153269"/>
    </source>
</evidence>
<protein>
    <submittedName>
        <fullName evidence="2">Uncharacterized protein</fullName>
    </submittedName>
</protein>
<organism evidence="2 3">
    <name type="scientific">Pleuronectes platessa</name>
    <name type="common">European plaice</name>
    <dbReference type="NCBI Taxonomy" id="8262"/>
    <lineage>
        <taxon>Eukaryota</taxon>
        <taxon>Metazoa</taxon>
        <taxon>Chordata</taxon>
        <taxon>Craniata</taxon>
        <taxon>Vertebrata</taxon>
        <taxon>Euteleostomi</taxon>
        <taxon>Actinopterygii</taxon>
        <taxon>Neopterygii</taxon>
        <taxon>Teleostei</taxon>
        <taxon>Neoteleostei</taxon>
        <taxon>Acanthomorphata</taxon>
        <taxon>Carangaria</taxon>
        <taxon>Pleuronectiformes</taxon>
        <taxon>Pleuronectoidei</taxon>
        <taxon>Pleuronectidae</taxon>
        <taxon>Pleuronectes</taxon>
    </lineage>
</organism>
<dbReference type="Proteomes" id="UP001153269">
    <property type="component" value="Unassembled WGS sequence"/>
</dbReference>
<dbReference type="AlphaFoldDB" id="A0A9N7YUF0"/>